<sequence length="82" mass="9259">MDTVKSILTAISGSDHENNPSVSSNEQIRYQLCQIDELQNGQMKEFEIITSVINTSVLLIKQDNKFHAYASKCCHYKVPLAK</sequence>
<feature type="domain" description="Rieske" evidence="6">
    <location>
        <begin position="30"/>
        <end position="81"/>
    </location>
</feature>
<evidence type="ECO:0000259" key="6">
    <source>
        <dbReference type="Pfam" id="PF00355"/>
    </source>
</evidence>
<accession>A0A8S2P1L4</accession>
<evidence type="ECO:0000256" key="3">
    <source>
        <dbReference type="ARBA" id="ARBA00023004"/>
    </source>
</evidence>
<reference evidence="7" key="1">
    <citation type="submission" date="2021-02" db="EMBL/GenBank/DDBJ databases">
        <authorList>
            <person name="Nowell W R."/>
        </authorList>
    </citation>
    <scope>NUCLEOTIDE SEQUENCE</scope>
</reference>
<keyword evidence="2" id="KW-0479">Metal-binding</keyword>
<dbReference type="Gene3D" id="2.102.10.10">
    <property type="entry name" value="Rieske [2Fe-2S] iron-sulphur domain"/>
    <property type="match status" value="1"/>
</dbReference>
<dbReference type="EMBL" id="CAJOBI010005309">
    <property type="protein sequence ID" value="CAF4028403.1"/>
    <property type="molecule type" value="Genomic_DNA"/>
</dbReference>
<protein>
    <recommendedName>
        <fullName evidence="6">Rieske domain-containing protein</fullName>
    </recommendedName>
</protein>
<feature type="non-terminal residue" evidence="7">
    <location>
        <position position="82"/>
    </location>
</feature>
<keyword evidence="4" id="KW-0411">Iron-sulfur</keyword>
<evidence type="ECO:0000256" key="1">
    <source>
        <dbReference type="ARBA" id="ARBA00022714"/>
    </source>
</evidence>
<keyword evidence="3" id="KW-0408">Iron</keyword>
<dbReference type="InterPro" id="IPR017941">
    <property type="entry name" value="Rieske_2Fe-2S"/>
</dbReference>
<dbReference type="InterPro" id="IPR036922">
    <property type="entry name" value="Rieske_2Fe-2S_sf"/>
</dbReference>
<dbReference type="GO" id="GO:0046872">
    <property type="term" value="F:metal ion binding"/>
    <property type="evidence" value="ECO:0007669"/>
    <property type="project" value="UniProtKB-KW"/>
</dbReference>
<dbReference type="SUPFAM" id="SSF50022">
    <property type="entry name" value="ISP domain"/>
    <property type="match status" value="1"/>
</dbReference>
<keyword evidence="1" id="KW-0001">2Fe-2S</keyword>
<comment type="caution">
    <text evidence="7">The sequence shown here is derived from an EMBL/GenBank/DDBJ whole genome shotgun (WGS) entry which is preliminary data.</text>
</comment>
<evidence type="ECO:0000313" key="8">
    <source>
        <dbReference type="Proteomes" id="UP000676336"/>
    </source>
</evidence>
<dbReference type="Pfam" id="PF00355">
    <property type="entry name" value="Rieske"/>
    <property type="match status" value="1"/>
</dbReference>
<dbReference type="GO" id="GO:0051537">
    <property type="term" value="F:2 iron, 2 sulfur cluster binding"/>
    <property type="evidence" value="ECO:0007669"/>
    <property type="project" value="UniProtKB-KW"/>
</dbReference>
<evidence type="ECO:0000256" key="2">
    <source>
        <dbReference type="ARBA" id="ARBA00022723"/>
    </source>
</evidence>
<feature type="region of interest" description="Disordered" evidence="5">
    <location>
        <begin position="1"/>
        <end position="23"/>
    </location>
</feature>
<evidence type="ECO:0000256" key="5">
    <source>
        <dbReference type="SAM" id="MobiDB-lite"/>
    </source>
</evidence>
<proteinExistence type="predicted"/>
<dbReference type="Proteomes" id="UP000676336">
    <property type="component" value="Unassembled WGS sequence"/>
</dbReference>
<evidence type="ECO:0000256" key="4">
    <source>
        <dbReference type="ARBA" id="ARBA00023014"/>
    </source>
</evidence>
<dbReference type="AlphaFoldDB" id="A0A8S2P1L4"/>
<organism evidence="7 8">
    <name type="scientific">Rotaria magnacalcarata</name>
    <dbReference type="NCBI Taxonomy" id="392030"/>
    <lineage>
        <taxon>Eukaryota</taxon>
        <taxon>Metazoa</taxon>
        <taxon>Spiralia</taxon>
        <taxon>Gnathifera</taxon>
        <taxon>Rotifera</taxon>
        <taxon>Eurotatoria</taxon>
        <taxon>Bdelloidea</taxon>
        <taxon>Philodinida</taxon>
        <taxon>Philodinidae</taxon>
        <taxon>Rotaria</taxon>
    </lineage>
</organism>
<name>A0A8S2P1L4_9BILA</name>
<gene>
    <name evidence="7" type="ORF">SMN809_LOCUS13439</name>
</gene>
<evidence type="ECO:0000313" key="7">
    <source>
        <dbReference type="EMBL" id="CAF4028403.1"/>
    </source>
</evidence>